<reference evidence="2 3" key="1">
    <citation type="submission" date="2024-03" db="EMBL/GenBank/DDBJ databases">
        <title>Human intestinal bacterial collection.</title>
        <authorList>
            <person name="Pauvert C."/>
            <person name="Hitch T.C.A."/>
            <person name="Clavel T."/>
        </authorList>
    </citation>
    <scope>NUCLEOTIDE SEQUENCE [LARGE SCALE GENOMIC DNA]</scope>
    <source>
        <strain evidence="2 3">CLA-AA-H78B</strain>
    </source>
</reference>
<comment type="caution">
    <text evidence="2">The sequence shown here is derived from an EMBL/GenBank/DDBJ whole genome shotgun (WGS) entry which is preliminary data.</text>
</comment>
<keyword evidence="1" id="KW-0812">Transmembrane</keyword>
<evidence type="ECO:0008006" key="4">
    <source>
        <dbReference type="Google" id="ProtNLM"/>
    </source>
</evidence>
<evidence type="ECO:0000313" key="3">
    <source>
        <dbReference type="Proteomes" id="UP001470288"/>
    </source>
</evidence>
<evidence type="ECO:0000256" key="1">
    <source>
        <dbReference type="SAM" id="Phobius"/>
    </source>
</evidence>
<gene>
    <name evidence="2" type="ORF">WMO62_09825</name>
</gene>
<keyword evidence="1" id="KW-1133">Transmembrane helix</keyword>
<keyword evidence="3" id="KW-1185">Reference proteome</keyword>
<sequence>MLSKLVKYDIKSLIRVFIPVWIVAPVIAVMLSATIHLLSVADGPLMNVFSEYIGPILLGILAVLFVAVIVGMMIMTLILVIRRFWNGLLKEEGYLAFTLPVEVWQLIVSKVIVAAIVNLISGLIAALSCLILFLGISKEIFYSMGYTFSVIWRSMTGELGAYTGVLIVLGILFLIVTSICGIYMLYASMSLGQLMEGHRVAGSFLAYIGLNMAVSTITNIGTMIVTNILPDNLVNITAGNAGLIITLYMLIMLVINGIQVAVYHVITEYVLTNKLNLE</sequence>
<feature type="transmembrane region" description="Helical" evidence="1">
    <location>
        <begin position="56"/>
        <end position="81"/>
    </location>
</feature>
<proteinExistence type="predicted"/>
<accession>A0ABV1I2V2</accession>
<name>A0ABV1I2V2_9FIRM</name>
<feature type="transmembrane region" description="Helical" evidence="1">
    <location>
        <begin position="12"/>
        <end position="36"/>
    </location>
</feature>
<dbReference type="Proteomes" id="UP001470288">
    <property type="component" value="Unassembled WGS sequence"/>
</dbReference>
<feature type="transmembrane region" description="Helical" evidence="1">
    <location>
        <begin position="204"/>
        <end position="229"/>
    </location>
</feature>
<dbReference type="RefSeq" id="WP_349144548.1">
    <property type="nucleotide sequence ID" value="NZ_JBBMFC010000016.1"/>
</dbReference>
<dbReference type="EMBL" id="JBBMFC010000016">
    <property type="protein sequence ID" value="MEQ2579125.1"/>
    <property type="molecule type" value="Genomic_DNA"/>
</dbReference>
<keyword evidence="1" id="KW-0472">Membrane</keyword>
<protein>
    <recommendedName>
        <fullName evidence="4">ABC transporter permease</fullName>
    </recommendedName>
</protein>
<feature type="transmembrane region" description="Helical" evidence="1">
    <location>
        <begin position="241"/>
        <end position="266"/>
    </location>
</feature>
<feature type="transmembrane region" description="Helical" evidence="1">
    <location>
        <begin position="159"/>
        <end position="184"/>
    </location>
</feature>
<evidence type="ECO:0000313" key="2">
    <source>
        <dbReference type="EMBL" id="MEQ2579125.1"/>
    </source>
</evidence>
<feature type="transmembrane region" description="Helical" evidence="1">
    <location>
        <begin position="119"/>
        <end position="138"/>
    </location>
</feature>
<organism evidence="2 3">
    <name type="scientific">Hominiventricola aquisgranensis</name>
    <dbReference type="NCBI Taxonomy" id="3133164"/>
    <lineage>
        <taxon>Bacteria</taxon>
        <taxon>Bacillati</taxon>
        <taxon>Bacillota</taxon>
        <taxon>Clostridia</taxon>
        <taxon>Lachnospirales</taxon>
        <taxon>Lachnospiraceae</taxon>
        <taxon>Hominiventricola</taxon>
    </lineage>
</organism>